<name>A0ABY6Y6Y3_9BURK</name>
<gene>
    <name evidence="1" type="ORF">BLA17378_08444</name>
</gene>
<reference evidence="1 2" key="1">
    <citation type="submission" date="2019-09" db="EMBL/GenBank/DDBJ databases">
        <authorList>
            <person name="Depoorter E."/>
        </authorList>
    </citation>
    <scope>NUCLEOTIDE SEQUENCE [LARGE SCALE GENOMIC DNA]</scope>
    <source>
        <strain evidence="1 2">R-17378</strain>
    </source>
</reference>
<dbReference type="RefSeq" id="WP_174963352.1">
    <property type="nucleotide sequence ID" value="NZ_CABVQG010000071.1"/>
</dbReference>
<proteinExistence type="predicted"/>
<evidence type="ECO:0008006" key="3">
    <source>
        <dbReference type="Google" id="ProtNLM"/>
    </source>
</evidence>
<evidence type="ECO:0000313" key="1">
    <source>
        <dbReference type="EMBL" id="VWD46927.1"/>
    </source>
</evidence>
<organism evidence="1 2">
    <name type="scientific">Burkholderia aenigmatica</name>
    <dbReference type="NCBI Taxonomy" id="2015348"/>
    <lineage>
        <taxon>Bacteria</taxon>
        <taxon>Pseudomonadati</taxon>
        <taxon>Pseudomonadota</taxon>
        <taxon>Betaproteobacteria</taxon>
        <taxon>Burkholderiales</taxon>
        <taxon>Burkholderiaceae</taxon>
        <taxon>Burkholderia</taxon>
        <taxon>Burkholderia cepacia complex</taxon>
    </lineage>
</organism>
<dbReference type="SUPFAM" id="SSF52540">
    <property type="entry name" value="P-loop containing nucleoside triphosphate hydrolases"/>
    <property type="match status" value="1"/>
</dbReference>
<comment type="caution">
    <text evidence="1">The sequence shown here is derived from an EMBL/GenBank/DDBJ whole genome shotgun (WGS) entry which is preliminary data.</text>
</comment>
<sequence length="578" mass="63798">MSRTDTKDDLLYYLNDDKVPVIALKGSWGTGKTFLWEEVQGERNPDDEKIPLYASCFGLGSLDDLKQTLFRNSLGNAESVVSTARKTYSAAKGAIEKLAGKLIPGTEGVTAIVGSIGGLLQSVVVEKMLQDRLIVLDDIERRGTSLKIDTLLGFIDSLKRNNCKVLLILNEEPLTEASSADWSTLKEKCVDREISLVTAPAEAAALGLSPQTPFRQPIVDSLERLGVTNIRVVQRVDRIVGTVFQGTSTLHDAVAQSLIPAVVLLTALNFKAVPKGPDVGTLLSEWRAWCAHPSLMGKEGDQIADETAFAMNFKLTSDVEFLDLVQIHLLTGQRLREKFENLIKARERRAAENDVENAAVRYIEATYLDPSMTDQDFIATAQKFAAQWDKLSADKISAIAIDLTKRGAHKLGNEIAEKWAVQWRTNPKLWDSSLYSAHAFFPVIRDALVDGNRQLSIDPSLLEAVLKVSGNGWSRRHERVINDATVDDMIETIHALDRDNFALFVFFYRSQLKDPITRDGEPLFAKGVAVFLEAARTIKAEGRHSRLAELLVMHVGEHLQLSSETSEAVTAESSAPDS</sequence>
<accession>A0ABY6Y6Y3</accession>
<evidence type="ECO:0000313" key="2">
    <source>
        <dbReference type="Proteomes" id="UP000494120"/>
    </source>
</evidence>
<dbReference type="EMBL" id="CABVQG010000071">
    <property type="protein sequence ID" value="VWD46927.1"/>
    <property type="molecule type" value="Genomic_DNA"/>
</dbReference>
<dbReference type="InterPro" id="IPR027417">
    <property type="entry name" value="P-loop_NTPase"/>
</dbReference>
<dbReference type="Gene3D" id="3.40.50.300">
    <property type="entry name" value="P-loop containing nucleotide triphosphate hydrolases"/>
    <property type="match status" value="1"/>
</dbReference>
<dbReference type="Proteomes" id="UP000494120">
    <property type="component" value="Unassembled WGS sequence"/>
</dbReference>
<keyword evidence="2" id="KW-1185">Reference proteome</keyword>
<protein>
    <recommendedName>
        <fullName evidence="3">KAP NTPase domain-containing protein</fullName>
    </recommendedName>
</protein>